<proteinExistence type="predicted"/>
<dbReference type="OrthoDB" id="2077914at2"/>
<keyword evidence="7" id="KW-1185">Reference proteome</keyword>
<comment type="caution">
    <text evidence="6">The sequence shown here is derived from an EMBL/GenBank/DDBJ whole genome shotgun (WGS) entry which is preliminary data.</text>
</comment>
<dbReference type="Gene3D" id="3.40.50.300">
    <property type="entry name" value="P-loop containing nucleotide triphosphate hydrolases"/>
    <property type="match status" value="2"/>
</dbReference>
<dbReference type="PANTHER" id="PTHR30580">
    <property type="entry name" value="PRIMOSOMAL PROTEIN N"/>
    <property type="match status" value="1"/>
</dbReference>
<dbReference type="GO" id="GO:0005524">
    <property type="term" value="F:ATP binding"/>
    <property type="evidence" value="ECO:0007669"/>
    <property type="project" value="UniProtKB-KW"/>
</dbReference>
<evidence type="ECO:0000259" key="4">
    <source>
        <dbReference type="PROSITE" id="PS51192"/>
    </source>
</evidence>
<name>A0A2S7N2T0_9BACI</name>
<dbReference type="InterPro" id="IPR027417">
    <property type="entry name" value="P-loop_NTPase"/>
</dbReference>
<keyword evidence="6" id="KW-0347">Helicase</keyword>
<dbReference type="GO" id="GO:0016787">
    <property type="term" value="F:hydrolase activity"/>
    <property type="evidence" value="ECO:0007669"/>
    <property type="project" value="InterPro"/>
</dbReference>
<dbReference type="AlphaFoldDB" id="A0A2S7N2T0"/>
<gene>
    <name evidence="6" type="ORF">CYL18_06425</name>
</gene>
<accession>A0A2S7N2T0</accession>
<feature type="domain" description="Helicase C-terminal" evidence="5">
    <location>
        <begin position="270"/>
        <end position="415"/>
    </location>
</feature>
<dbReference type="Proteomes" id="UP000239663">
    <property type="component" value="Unassembled WGS sequence"/>
</dbReference>
<dbReference type="FunFam" id="3.40.50.300:FF:001736">
    <property type="entry name" value="COMF operon protein 1"/>
    <property type="match status" value="1"/>
</dbReference>
<protein>
    <submittedName>
        <fullName evidence="6">DNA/RNA helicase</fullName>
    </submittedName>
</protein>
<evidence type="ECO:0000313" key="7">
    <source>
        <dbReference type="Proteomes" id="UP000239663"/>
    </source>
</evidence>
<keyword evidence="1" id="KW-0547">Nucleotide-binding</keyword>
<dbReference type="InterPro" id="IPR001650">
    <property type="entry name" value="Helicase_C-like"/>
</dbReference>
<evidence type="ECO:0000259" key="5">
    <source>
        <dbReference type="PROSITE" id="PS51194"/>
    </source>
</evidence>
<dbReference type="SUPFAM" id="SSF52540">
    <property type="entry name" value="P-loop containing nucleoside triphosphate hydrolases"/>
    <property type="match status" value="1"/>
</dbReference>
<organism evidence="6 7">
    <name type="scientific">Pradoshia eiseniae</name>
    <dbReference type="NCBI Taxonomy" id="2064768"/>
    <lineage>
        <taxon>Bacteria</taxon>
        <taxon>Bacillati</taxon>
        <taxon>Bacillota</taxon>
        <taxon>Bacilli</taxon>
        <taxon>Bacillales</taxon>
        <taxon>Bacillaceae</taxon>
        <taxon>Pradoshia</taxon>
    </lineage>
</organism>
<dbReference type="Pfam" id="PF04851">
    <property type="entry name" value="ResIII"/>
    <property type="match status" value="1"/>
</dbReference>
<evidence type="ECO:0000256" key="3">
    <source>
        <dbReference type="ARBA" id="ARBA00023125"/>
    </source>
</evidence>
<sequence length="415" mass="46189">MKAIEQNACRRCGNSDPRLLARFPHQACGTDCLYCRKCIMMGRVSACSTLYGWGGSPVEWDSAEAKLSWDGVLSPSQAEASKAIVQAVQEKAELLVWAVCGAGKTEMVFAGIEEALKDGKRVCIAAPRTDVILELEPRLKAVFPHIPVIALHGQSTEKHAFAPLVLSTVHQLLRYANAFDLMIIDEVDAFPFSFDSSLQFAAQKAGKKDSTRIYLTATPSADYQRRFRKGELRGVILPARFHRKPIPMPEIRWGGNWQKSIQKKQIPSPLLSWLTAIIKKQEPFFIFFPHIDLMKEALPLFRGLSLSIDSVHADDPARREKVMKLRGGELQGLLTTTILERGVTIPKLNVAVIGAENDLFTEAALVQIAGRVGRAKEHPAGEAIFFHYGKTEEMKAAVKQIMRMNEEARKRGLLD</sequence>
<dbReference type="InterPro" id="IPR006935">
    <property type="entry name" value="Helicase/UvrB_N"/>
</dbReference>
<dbReference type="PROSITE" id="PS51192">
    <property type="entry name" value="HELICASE_ATP_BIND_1"/>
    <property type="match status" value="1"/>
</dbReference>
<evidence type="ECO:0000256" key="1">
    <source>
        <dbReference type="ARBA" id="ARBA00022741"/>
    </source>
</evidence>
<dbReference type="GO" id="GO:0043138">
    <property type="term" value="F:3'-5' DNA helicase activity"/>
    <property type="evidence" value="ECO:0007669"/>
    <property type="project" value="TreeGrafter"/>
</dbReference>
<feature type="domain" description="Helicase ATP-binding" evidence="4">
    <location>
        <begin position="85"/>
        <end position="237"/>
    </location>
</feature>
<dbReference type="PANTHER" id="PTHR30580:SF1">
    <property type="entry name" value="COMF OPERON PROTEIN 1"/>
    <property type="match status" value="1"/>
</dbReference>
<evidence type="ECO:0000256" key="2">
    <source>
        <dbReference type="ARBA" id="ARBA00022840"/>
    </source>
</evidence>
<keyword evidence="6" id="KW-0378">Hydrolase</keyword>
<dbReference type="GO" id="GO:0006270">
    <property type="term" value="P:DNA replication initiation"/>
    <property type="evidence" value="ECO:0007669"/>
    <property type="project" value="TreeGrafter"/>
</dbReference>
<dbReference type="SMART" id="SM00487">
    <property type="entry name" value="DEXDc"/>
    <property type="match status" value="1"/>
</dbReference>
<dbReference type="EMBL" id="PKOZ01000002">
    <property type="protein sequence ID" value="PQD96313.1"/>
    <property type="molecule type" value="Genomic_DNA"/>
</dbReference>
<dbReference type="PROSITE" id="PS51194">
    <property type="entry name" value="HELICASE_CTER"/>
    <property type="match status" value="1"/>
</dbReference>
<dbReference type="GO" id="GO:0006302">
    <property type="term" value="P:double-strand break repair"/>
    <property type="evidence" value="ECO:0007669"/>
    <property type="project" value="TreeGrafter"/>
</dbReference>
<keyword evidence="2" id="KW-0067">ATP-binding</keyword>
<dbReference type="InterPro" id="IPR014001">
    <property type="entry name" value="Helicase_ATP-bd"/>
</dbReference>
<dbReference type="GO" id="GO:0003677">
    <property type="term" value="F:DNA binding"/>
    <property type="evidence" value="ECO:0007669"/>
    <property type="project" value="UniProtKB-KW"/>
</dbReference>
<dbReference type="Pfam" id="PF00271">
    <property type="entry name" value="Helicase_C"/>
    <property type="match status" value="1"/>
</dbReference>
<dbReference type="SMART" id="SM00490">
    <property type="entry name" value="HELICc"/>
    <property type="match status" value="1"/>
</dbReference>
<dbReference type="GO" id="GO:0006310">
    <property type="term" value="P:DNA recombination"/>
    <property type="evidence" value="ECO:0007669"/>
    <property type="project" value="TreeGrafter"/>
</dbReference>
<keyword evidence="3" id="KW-0238">DNA-binding</keyword>
<evidence type="ECO:0000313" key="6">
    <source>
        <dbReference type="EMBL" id="PQD96313.1"/>
    </source>
</evidence>
<reference evidence="6 7" key="1">
    <citation type="submission" date="2017-12" db="EMBL/GenBank/DDBJ databases">
        <title>Taxonomic description and draft genome of Pradoshia cofamensis Gen. nov., sp. nov., a thermotolerant bacillale isolated from anterior gut of earthworm Eisenia fetida.</title>
        <authorList>
            <person name="Saha T."/>
            <person name="Chakraborty R."/>
        </authorList>
    </citation>
    <scope>NUCLEOTIDE SEQUENCE [LARGE SCALE GENOMIC DNA]</scope>
    <source>
        <strain evidence="6 7">EAG3</strain>
    </source>
</reference>